<protein>
    <recommendedName>
        <fullName evidence="1">Methyltransferase type 11 domain-containing protein</fullName>
    </recommendedName>
</protein>
<reference evidence="2" key="1">
    <citation type="journal article" date="2015" name="Nature">
        <title>Complex archaea that bridge the gap between prokaryotes and eukaryotes.</title>
        <authorList>
            <person name="Spang A."/>
            <person name="Saw J.H."/>
            <person name="Jorgensen S.L."/>
            <person name="Zaremba-Niedzwiedzka K."/>
            <person name="Martijn J."/>
            <person name="Lind A.E."/>
            <person name="van Eijk R."/>
            <person name="Schleper C."/>
            <person name="Guy L."/>
            <person name="Ettema T.J."/>
        </authorList>
    </citation>
    <scope>NUCLEOTIDE SEQUENCE</scope>
</reference>
<dbReference type="InterPro" id="IPR013216">
    <property type="entry name" value="Methyltransf_11"/>
</dbReference>
<dbReference type="Pfam" id="PF08241">
    <property type="entry name" value="Methyltransf_11"/>
    <property type="match status" value="1"/>
</dbReference>
<dbReference type="Gene3D" id="3.40.50.150">
    <property type="entry name" value="Vaccinia Virus protein VP39"/>
    <property type="match status" value="1"/>
</dbReference>
<evidence type="ECO:0000313" key="2">
    <source>
        <dbReference type="EMBL" id="KKN41049.1"/>
    </source>
</evidence>
<dbReference type="CDD" id="cd02440">
    <property type="entry name" value="AdoMet_MTases"/>
    <property type="match status" value="1"/>
</dbReference>
<gene>
    <name evidence="2" type="ORF">LCGC14_0727370</name>
</gene>
<sequence length="310" mass="34412">MRNKGKRECARRYELIRRFCAQYQRPFTVLDVGAADGYFAIRLTEDFPECTVVAIEPRARIGEMLKLNESTRVLWLSKKMTVAEIRALAAVEHFDVTLALSVIHWMDEPPAESLAALRQLGDHLILELPVEPTATGQEIVQAITTPTDGVLLGYGESHLDPETPRPIYLLSQPKTGLMVSYLGGPTAHRLARSYARVIITSDFESKTFAKGKKVLYPWIRGVNLQTFLTFNGSHPGRKHIARCVAAAWVDLAGSATMRFLGHGDLMPWNVILSGDRATLIDPKPGAKRAAHDAEFLGQLIATIKGRGEQR</sequence>
<dbReference type="SUPFAM" id="SSF53335">
    <property type="entry name" value="S-adenosyl-L-methionine-dependent methyltransferases"/>
    <property type="match status" value="1"/>
</dbReference>
<proteinExistence type="predicted"/>
<accession>A0A0F9QET8</accession>
<dbReference type="InterPro" id="IPR029063">
    <property type="entry name" value="SAM-dependent_MTases_sf"/>
</dbReference>
<feature type="domain" description="Methyltransferase type 11" evidence="1">
    <location>
        <begin position="30"/>
        <end position="110"/>
    </location>
</feature>
<comment type="caution">
    <text evidence="2">The sequence shown here is derived from an EMBL/GenBank/DDBJ whole genome shotgun (WGS) entry which is preliminary data.</text>
</comment>
<dbReference type="EMBL" id="LAZR01001671">
    <property type="protein sequence ID" value="KKN41049.1"/>
    <property type="molecule type" value="Genomic_DNA"/>
</dbReference>
<evidence type="ECO:0000259" key="1">
    <source>
        <dbReference type="Pfam" id="PF08241"/>
    </source>
</evidence>
<dbReference type="GO" id="GO:0008757">
    <property type="term" value="F:S-adenosylmethionine-dependent methyltransferase activity"/>
    <property type="evidence" value="ECO:0007669"/>
    <property type="project" value="InterPro"/>
</dbReference>
<dbReference type="AlphaFoldDB" id="A0A0F9QET8"/>
<organism evidence="2">
    <name type="scientific">marine sediment metagenome</name>
    <dbReference type="NCBI Taxonomy" id="412755"/>
    <lineage>
        <taxon>unclassified sequences</taxon>
        <taxon>metagenomes</taxon>
        <taxon>ecological metagenomes</taxon>
    </lineage>
</organism>
<name>A0A0F9QET8_9ZZZZ</name>